<keyword evidence="2" id="KW-0812">Transmembrane</keyword>
<evidence type="ECO:0000256" key="2">
    <source>
        <dbReference type="SAM" id="Phobius"/>
    </source>
</evidence>
<dbReference type="AlphaFoldDB" id="A0A3B1CB12"/>
<proteinExistence type="predicted"/>
<sequence length="277" mass="30677">MESKLPLFYKFAPGLVVVTLLVVAYFTVSFVEEKATEVVDESGIFTVLKDFKETAREIKRVVDLFQNSASNRGGISQREIPAQPEPKVKKPAPAKLADTPRVIADFSSENKNFAISVLNSKGASGRFSYDIESEDEGAPVSVKLTAENFGPQPGTDGYINGKIDFKPPVKTHDAQAIELKVKGTGIKSFGLTLMSKDGDSWFGWDIKESGVTGEWTTITARFTSFNLWRYDMKTRKYSRMGGWIDPELIDSVRIYLQPRHLKGDGPGVLWVGSVALR</sequence>
<evidence type="ECO:0000256" key="1">
    <source>
        <dbReference type="SAM" id="MobiDB-lite"/>
    </source>
</evidence>
<keyword evidence="2" id="KW-0472">Membrane</keyword>
<accession>A0A3B1CB12</accession>
<dbReference type="EMBL" id="UOGC01000155">
    <property type="protein sequence ID" value="VAX23841.1"/>
    <property type="molecule type" value="Genomic_DNA"/>
</dbReference>
<name>A0A3B1CB12_9ZZZZ</name>
<feature type="transmembrane region" description="Helical" evidence="2">
    <location>
        <begin position="7"/>
        <end position="28"/>
    </location>
</feature>
<reference evidence="3" key="1">
    <citation type="submission" date="2018-06" db="EMBL/GenBank/DDBJ databases">
        <authorList>
            <person name="Zhirakovskaya E."/>
        </authorList>
    </citation>
    <scope>NUCLEOTIDE SEQUENCE</scope>
</reference>
<keyword evidence="2" id="KW-1133">Transmembrane helix</keyword>
<feature type="region of interest" description="Disordered" evidence="1">
    <location>
        <begin position="73"/>
        <end position="94"/>
    </location>
</feature>
<organism evidence="3">
    <name type="scientific">hydrothermal vent metagenome</name>
    <dbReference type="NCBI Taxonomy" id="652676"/>
    <lineage>
        <taxon>unclassified sequences</taxon>
        <taxon>metagenomes</taxon>
        <taxon>ecological metagenomes</taxon>
    </lineage>
</organism>
<evidence type="ECO:0008006" key="4">
    <source>
        <dbReference type="Google" id="ProtNLM"/>
    </source>
</evidence>
<evidence type="ECO:0000313" key="3">
    <source>
        <dbReference type="EMBL" id="VAX23841.1"/>
    </source>
</evidence>
<gene>
    <name evidence="3" type="ORF">MNBD_NITROSPINAE01-512</name>
</gene>
<protein>
    <recommendedName>
        <fullName evidence="4">CBM11 domain-containing protein</fullName>
    </recommendedName>
</protein>